<comment type="caution">
    <text evidence="1">The sequence shown here is derived from an EMBL/GenBank/DDBJ whole genome shotgun (WGS) entry which is preliminary data.</text>
</comment>
<protein>
    <submittedName>
        <fullName evidence="1">Uncharacterized protein</fullName>
    </submittedName>
</protein>
<sequence>MLRDMYIVQFIDHYYSSWYLSKTMLINTDKTKYTKGDIIVFEDNKYLVLEDYAYLRVAKYNCKINPLVSLIEQIPNV</sequence>
<proteinExistence type="predicted"/>
<evidence type="ECO:0000313" key="1">
    <source>
        <dbReference type="EMBL" id="MFD2694195.1"/>
    </source>
</evidence>
<keyword evidence="2" id="KW-1185">Reference proteome</keyword>
<organism evidence="1 2">
    <name type="scientific">Sporolactobacillus shoreicorticis</name>
    <dbReference type="NCBI Taxonomy" id="1923877"/>
    <lineage>
        <taxon>Bacteria</taxon>
        <taxon>Bacillati</taxon>
        <taxon>Bacillota</taxon>
        <taxon>Bacilli</taxon>
        <taxon>Bacillales</taxon>
        <taxon>Sporolactobacillaceae</taxon>
        <taxon>Sporolactobacillus</taxon>
    </lineage>
</organism>
<evidence type="ECO:0000313" key="2">
    <source>
        <dbReference type="Proteomes" id="UP001597399"/>
    </source>
</evidence>
<reference evidence="2" key="1">
    <citation type="journal article" date="2019" name="Int. J. Syst. Evol. Microbiol.">
        <title>The Global Catalogue of Microorganisms (GCM) 10K type strain sequencing project: providing services to taxonomists for standard genome sequencing and annotation.</title>
        <authorList>
            <consortium name="The Broad Institute Genomics Platform"/>
            <consortium name="The Broad Institute Genome Sequencing Center for Infectious Disease"/>
            <person name="Wu L."/>
            <person name="Ma J."/>
        </authorList>
    </citation>
    <scope>NUCLEOTIDE SEQUENCE [LARGE SCALE GENOMIC DNA]</scope>
    <source>
        <strain evidence="2">TISTR 2466</strain>
    </source>
</reference>
<accession>A0ABW5S338</accession>
<gene>
    <name evidence="1" type="ORF">ACFSUE_11235</name>
</gene>
<dbReference type="Proteomes" id="UP001597399">
    <property type="component" value="Unassembled WGS sequence"/>
</dbReference>
<name>A0ABW5S338_9BACL</name>
<dbReference type="RefSeq" id="WP_253057751.1">
    <property type="nucleotide sequence ID" value="NZ_JAMXWM010000001.1"/>
</dbReference>
<dbReference type="EMBL" id="JBHUMQ010000026">
    <property type="protein sequence ID" value="MFD2694195.1"/>
    <property type="molecule type" value="Genomic_DNA"/>
</dbReference>